<dbReference type="PANTHER" id="PTHR45649">
    <property type="entry name" value="AMINO-ACID PERMEASE BAT1"/>
    <property type="match status" value="1"/>
</dbReference>
<dbReference type="InterPro" id="IPR002293">
    <property type="entry name" value="AA/rel_permease1"/>
</dbReference>
<feature type="transmembrane region" description="Helical" evidence="7">
    <location>
        <begin position="87"/>
        <end position="106"/>
    </location>
</feature>
<feature type="transmembrane region" description="Helical" evidence="7">
    <location>
        <begin position="211"/>
        <end position="234"/>
    </location>
</feature>
<feature type="transmembrane region" description="Helical" evidence="7">
    <location>
        <begin position="291"/>
        <end position="309"/>
    </location>
</feature>
<dbReference type="OrthoDB" id="3900342at2759"/>
<proteinExistence type="predicted"/>
<feature type="transmembrane region" description="Helical" evidence="7">
    <location>
        <begin position="494"/>
        <end position="513"/>
    </location>
</feature>
<dbReference type="Gene3D" id="1.20.1740.10">
    <property type="entry name" value="Amino acid/polyamine transporter I"/>
    <property type="match status" value="1"/>
</dbReference>
<comment type="subcellular location">
    <subcellularLocation>
        <location evidence="1">Membrane</location>
        <topology evidence="1">Multi-pass membrane protein</topology>
    </subcellularLocation>
</comment>
<feature type="transmembrane region" description="Helical" evidence="7">
    <location>
        <begin position="255"/>
        <end position="279"/>
    </location>
</feature>
<dbReference type="GO" id="GO:0016020">
    <property type="term" value="C:membrane"/>
    <property type="evidence" value="ECO:0007669"/>
    <property type="project" value="UniProtKB-SubCell"/>
</dbReference>
<dbReference type="EMBL" id="JAGTJQ010000009">
    <property type="protein sequence ID" value="KAH7024984.1"/>
    <property type="molecule type" value="Genomic_DNA"/>
</dbReference>
<evidence type="ECO:0000256" key="4">
    <source>
        <dbReference type="ARBA" id="ARBA00022989"/>
    </source>
</evidence>
<feature type="transmembrane region" description="Helical" evidence="7">
    <location>
        <begin position="419"/>
        <end position="442"/>
    </location>
</feature>
<name>A0A9P9BLK6_9PEZI</name>
<dbReference type="RefSeq" id="XP_046008532.1">
    <property type="nucleotide sequence ID" value="XM_046151868.1"/>
</dbReference>
<feature type="transmembrane region" description="Helical" evidence="7">
    <location>
        <begin position="395"/>
        <end position="413"/>
    </location>
</feature>
<dbReference type="Pfam" id="PF13520">
    <property type="entry name" value="AA_permease_2"/>
    <property type="match status" value="1"/>
</dbReference>
<reference evidence="8" key="1">
    <citation type="journal article" date="2021" name="Nat. Commun.">
        <title>Genetic determinants of endophytism in the Arabidopsis root mycobiome.</title>
        <authorList>
            <person name="Mesny F."/>
            <person name="Miyauchi S."/>
            <person name="Thiergart T."/>
            <person name="Pickel B."/>
            <person name="Atanasova L."/>
            <person name="Karlsson M."/>
            <person name="Huettel B."/>
            <person name="Barry K.W."/>
            <person name="Haridas S."/>
            <person name="Chen C."/>
            <person name="Bauer D."/>
            <person name="Andreopoulos W."/>
            <person name="Pangilinan J."/>
            <person name="LaButti K."/>
            <person name="Riley R."/>
            <person name="Lipzen A."/>
            <person name="Clum A."/>
            <person name="Drula E."/>
            <person name="Henrissat B."/>
            <person name="Kohler A."/>
            <person name="Grigoriev I.V."/>
            <person name="Martin F.M."/>
            <person name="Hacquard S."/>
        </authorList>
    </citation>
    <scope>NUCLEOTIDE SEQUENCE</scope>
    <source>
        <strain evidence="8">MPI-CAGE-CH-0230</strain>
    </source>
</reference>
<feature type="transmembrane region" description="Helical" evidence="7">
    <location>
        <begin position="345"/>
        <end position="374"/>
    </location>
</feature>
<dbReference type="PIRSF" id="PIRSF006060">
    <property type="entry name" value="AA_transporter"/>
    <property type="match status" value="1"/>
</dbReference>
<evidence type="ECO:0000256" key="5">
    <source>
        <dbReference type="ARBA" id="ARBA00023136"/>
    </source>
</evidence>
<evidence type="ECO:0000313" key="8">
    <source>
        <dbReference type="EMBL" id="KAH7024984.1"/>
    </source>
</evidence>
<evidence type="ECO:0000256" key="6">
    <source>
        <dbReference type="SAM" id="MobiDB-lite"/>
    </source>
</evidence>
<evidence type="ECO:0000256" key="7">
    <source>
        <dbReference type="SAM" id="Phobius"/>
    </source>
</evidence>
<dbReference type="PANTHER" id="PTHR45649:SF28">
    <property type="entry name" value="TRANSPORTER, PUTATIVE (EUROFUNG)-RELATED"/>
    <property type="match status" value="1"/>
</dbReference>
<sequence length="526" mass="55772">MTDRRHSSSEKGSGAGSLPGTAPLEQHGTNQTATVEDLQLNELGYVPSFARNRSMFTILFMSLSIAAVPYGIGGPLLSGIIGGGPLSLWLGLVVVMILDGCVAVSLGELASRWPTSAGTYYWTYQLASLRSGSNAQLLSYICGWTWWVGNVTITLSVNFGFASLIAATVAIYNPDWTASAWQLLLIFYAICVVTFFICWAADSFLPLIDTAAATATLVTVVAVAIALSVTAMAGRHDGAYAFAHYDASQSGWGDGFTFFLGLLPPAYTFSAIGMISSMAEEVHHPEVQLPRALVSCVPVGGIAALIFILPICFTLPDLGDIIAYSAYGQALPYIVYTVMGTQAGAVVIMTLVLLVTFFCSISITTTASRCTFAFARDRTVPMWRLWSSVPYGRPLPALALVTLIQMLLGLINLGSSSAFTAFVSVGVIALALGYLIPISISLVSGRKEVSKAPWNVGGVMGTLANVVAIAWILFELVLFSMPTVLPVTAISMNYASVVLVGFAAIGVGLYYGYGRKNFHGPGMSIN</sequence>
<organism evidence="8 9">
    <name type="scientific">Microdochium trichocladiopsis</name>
    <dbReference type="NCBI Taxonomy" id="1682393"/>
    <lineage>
        <taxon>Eukaryota</taxon>
        <taxon>Fungi</taxon>
        <taxon>Dikarya</taxon>
        <taxon>Ascomycota</taxon>
        <taxon>Pezizomycotina</taxon>
        <taxon>Sordariomycetes</taxon>
        <taxon>Xylariomycetidae</taxon>
        <taxon>Xylariales</taxon>
        <taxon>Microdochiaceae</taxon>
        <taxon>Microdochium</taxon>
    </lineage>
</organism>
<keyword evidence="5 7" id="KW-0472">Membrane</keyword>
<feature type="transmembrane region" description="Helical" evidence="7">
    <location>
        <begin position="184"/>
        <end position="205"/>
    </location>
</feature>
<keyword evidence="2" id="KW-0813">Transport</keyword>
<feature type="transmembrane region" description="Helical" evidence="7">
    <location>
        <begin position="153"/>
        <end position="172"/>
    </location>
</feature>
<keyword evidence="3 7" id="KW-0812">Transmembrane</keyword>
<gene>
    <name evidence="8" type="ORF">B0I36DRAFT_295738</name>
</gene>
<dbReference type="Proteomes" id="UP000756346">
    <property type="component" value="Unassembled WGS sequence"/>
</dbReference>
<feature type="region of interest" description="Disordered" evidence="6">
    <location>
        <begin position="1"/>
        <end position="28"/>
    </location>
</feature>
<dbReference type="GO" id="GO:0022857">
    <property type="term" value="F:transmembrane transporter activity"/>
    <property type="evidence" value="ECO:0007669"/>
    <property type="project" value="InterPro"/>
</dbReference>
<evidence type="ECO:0000256" key="2">
    <source>
        <dbReference type="ARBA" id="ARBA00022448"/>
    </source>
</evidence>
<evidence type="ECO:0000313" key="9">
    <source>
        <dbReference type="Proteomes" id="UP000756346"/>
    </source>
</evidence>
<dbReference type="AlphaFoldDB" id="A0A9P9BLK6"/>
<dbReference type="GeneID" id="70181414"/>
<feature type="transmembrane region" description="Helical" evidence="7">
    <location>
        <begin position="58"/>
        <end position="81"/>
    </location>
</feature>
<evidence type="ECO:0000256" key="3">
    <source>
        <dbReference type="ARBA" id="ARBA00022692"/>
    </source>
</evidence>
<feature type="transmembrane region" description="Helical" evidence="7">
    <location>
        <begin position="454"/>
        <end position="474"/>
    </location>
</feature>
<keyword evidence="4 7" id="KW-1133">Transmembrane helix</keyword>
<comment type="caution">
    <text evidence="8">The sequence shown here is derived from an EMBL/GenBank/DDBJ whole genome shotgun (WGS) entry which is preliminary data.</text>
</comment>
<protein>
    <submittedName>
        <fullName evidence="8">Amino acid/polyamine transporter I</fullName>
    </submittedName>
</protein>
<accession>A0A9P9BLK6</accession>
<keyword evidence="9" id="KW-1185">Reference proteome</keyword>
<evidence type="ECO:0000256" key="1">
    <source>
        <dbReference type="ARBA" id="ARBA00004141"/>
    </source>
</evidence>